<keyword evidence="7" id="KW-1185">Reference proteome</keyword>
<sequence length="218" mass="24808">MASIPKPPPYFHRNSIPNPVSSSPVTLSFHFLKTASFQLRFKALRTCSGGGKIGSQDYGSDFLRKPSIVPAKDSGGISEDDEGSEVKRNRSEQIDWEDRILEDTVPLVGFVRMIIHSGKYGSGDRLNPEHERMILERLLPYHPEFEKKIGCGIDYITVGYHPDFVGSRCLFIVRKDGELVDFSYWKCIKGLIRKNYPLYADSFILRHFRRRRRGGPGG</sequence>
<evidence type="ECO:0000313" key="7">
    <source>
        <dbReference type="Proteomes" id="UP000436088"/>
    </source>
</evidence>
<evidence type="ECO:0000256" key="2">
    <source>
        <dbReference type="ARBA" id="ARBA00022528"/>
    </source>
</evidence>
<accession>A0A6A3CPM9</accession>
<reference evidence="6" key="1">
    <citation type="submission" date="2019-09" db="EMBL/GenBank/DDBJ databases">
        <title>Draft genome information of white flower Hibiscus syriacus.</title>
        <authorList>
            <person name="Kim Y.-M."/>
        </authorList>
    </citation>
    <scope>NUCLEOTIDE SEQUENCE [LARGE SCALE GENOMIC DNA]</scope>
    <source>
        <strain evidence="6">YM2019G1</strain>
    </source>
</reference>
<dbReference type="Gene3D" id="3.10.450.40">
    <property type="match status" value="1"/>
</dbReference>
<proteinExistence type="predicted"/>
<dbReference type="GO" id="GO:0009507">
    <property type="term" value="C:chloroplast"/>
    <property type="evidence" value="ECO:0007669"/>
    <property type="project" value="UniProtKB-SubCell"/>
</dbReference>
<keyword evidence="2" id="KW-0150">Chloroplast</keyword>
<dbReference type="EMBL" id="VEPZ02000231">
    <property type="protein sequence ID" value="KAE8729178.1"/>
    <property type="molecule type" value="Genomic_DNA"/>
</dbReference>
<evidence type="ECO:0000256" key="3">
    <source>
        <dbReference type="ARBA" id="ARBA00022640"/>
    </source>
</evidence>
<gene>
    <name evidence="6" type="ORF">F3Y22_tig00003725pilonHSYRG00013</name>
</gene>
<dbReference type="GO" id="GO:0009658">
    <property type="term" value="P:chloroplast organization"/>
    <property type="evidence" value="ECO:0007669"/>
    <property type="project" value="UniProtKB-ARBA"/>
</dbReference>
<dbReference type="FunFam" id="3.10.450.40:FF:000008">
    <property type="entry name" value="Protein DCL, chloroplastic"/>
    <property type="match status" value="1"/>
</dbReference>
<dbReference type="PANTHER" id="PTHR33415">
    <property type="entry name" value="PROTEIN EMBRYO DEFECTIVE 514"/>
    <property type="match status" value="1"/>
</dbReference>
<dbReference type="Proteomes" id="UP000436088">
    <property type="component" value="Unassembled WGS sequence"/>
</dbReference>
<dbReference type="Pfam" id="PF11523">
    <property type="entry name" value="DUF3223"/>
    <property type="match status" value="1"/>
</dbReference>
<dbReference type="PANTHER" id="PTHR33415:SF15">
    <property type="entry name" value="PROTEIN DCL HOMOLOG, CHLOROPLASTIC"/>
    <property type="match status" value="1"/>
</dbReference>
<dbReference type="GO" id="GO:1901259">
    <property type="term" value="P:chloroplast rRNA processing"/>
    <property type="evidence" value="ECO:0007669"/>
    <property type="project" value="TreeGrafter"/>
</dbReference>
<comment type="subcellular location">
    <subcellularLocation>
        <location evidence="1">Plastid</location>
        <location evidence="1">Chloroplast</location>
    </subcellularLocation>
</comment>
<keyword evidence="4" id="KW-0809">Transit peptide</keyword>
<evidence type="ECO:0000256" key="5">
    <source>
        <dbReference type="SAM" id="MobiDB-lite"/>
    </source>
</evidence>
<organism evidence="6 7">
    <name type="scientific">Hibiscus syriacus</name>
    <name type="common">Rose of Sharon</name>
    <dbReference type="NCBI Taxonomy" id="106335"/>
    <lineage>
        <taxon>Eukaryota</taxon>
        <taxon>Viridiplantae</taxon>
        <taxon>Streptophyta</taxon>
        <taxon>Embryophyta</taxon>
        <taxon>Tracheophyta</taxon>
        <taxon>Spermatophyta</taxon>
        <taxon>Magnoliopsida</taxon>
        <taxon>eudicotyledons</taxon>
        <taxon>Gunneridae</taxon>
        <taxon>Pentapetalae</taxon>
        <taxon>rosids</taxon>
        <taxon>malvids</taxon>
        <taxon>Malvales</taxon>
        <taxon>Malvaceae</taxon>
        <taxon>Malvoideae</taxon>
        <taxon>Hibiscus</taxon>
    </lineage>
</organism>
<dbReference type="InterPro" id="IPR044673">
    <property type="entry name" value="DCL-like"/>
</dbReference>
<evidence type="ECO:0000256" key="1">
    <source>
        <dbReference type="ARBA" id="ARBA00004229"/>
    </source>
</evidence>
<protein>
    <submittedName>
        <fullName evidence="6">Protein DCL</fullName>
    </submittedName>
</protein>
<dbReference type="AlphaFoldDB" id="A0A6A3CPM9"/>
<keyword evidence="3" id="KW-0934">Plastid</keyword>
<feature type="region of interest" description="Disordered" evidence="5">
    <location>
        <begin position="69"/>
        <end position="90"/>
    </location>
</feature>
<name>A0A6A3CPM9_HIBSY</name>
<comment type="caution">
    <text evidence="6">The sequence shown here is derived from an EMBL/GenBank/DDBJ whole genome shotgun (WGS) entry which is preliminary data.</text>
</comment>
<dbReference type="OrthoDB" id="409625at2759"/>
<evidence type="ECO:0000256" key="4">
    <source>
        <dbReference type="ARBA" id="ARBA00022946"/>
    </source>
</evidence>
<evidence type="ECO:0000313" key="6">
    <source>
        <dbReference type="EMBL" id="KAE8729178.1"/>
    </source>
</evidence>